<feature type="transmembrane region" description="Helical" evidence="2">
    <location>
        <begin position="208"/>
        <end position="225"/>
    </location>
</feature>
<evidence type="ECO:0000259" key="3">
    <source>
        <dbReference type="PROSITE" id="PS50887"/>
    </source>
</evidence>
<dbReference type="InterPro" id="IPR043128">
    <property type="entry name" value="Rev_trsase/Diguanyl_cyclase"/>
</dbReference>
<dbReference type="EMBL" id="FRDI01000011">
    <property type="protein sequence ID" value="SHN69158.1"/>
    <property type="molecule type" value="Genomic_DNA"/>
</dbReference>
<feature type="transmembrane region" description="Helical" evidence="2">
    <location>
        <begin position="118"/>
        <end position="140"/>
    </location>
</feature>
<evidence type="ECO:0000313" key="4">
    <source>
        <dbReference type="EMBL" id="SHN69158.1"/>
    </source>
</evidence>
<name>A0A1M7TES9_9BACT</name>
<dbReference type="GO" id="GO:0052621">
    <property type="term" value="F:diguanylate cyclase activity"/>
    <property type="evidence" value="ECO:0007669"/>
    <property type="project" value="UniProtKB-EC"/>
</dbReference>
<dbReference type="PROSITE" id="PS50887">
    <property type="entry name" value="GGDEF"/>
    <property type="match status" value="1"/>
</dbReference>
<dbReference type="CDD" id="cd01949">
    <property type="entry name" value="GGDEF"/>
    <property type="match status" value="1"/>
</dbReference>
<feature type="transmembrane region" description="Helical" evidence="2">
    <location>
        <begin position="178"/>
        <end position="196"/>
    </location>
</feature>
<dbReference type="GO" id="GO:0043709">
    <property type="term" value="P:cell adhesion involved in single-species biofilm formation"/>
    <property type="evidence" value="ECO:0007669"/>
    <property type="project" value="TreeGrafter"/>
</dbReference>
<feature type="domain" description="GGDEF" evidence="3">
    <location>
        <begin position="281"/>
        <end position="412"/>
    </location>
</feature>
<keyword evidence="2" id="KW-1133">Transmembrane helix</keyword>
<dbReference type="Proteomes" id="UP000186469">
    <property type="component" value="Unassembled WGS sequence"/>
</dbReference>
<evidence type="ECO:0000313" key="5">
    <source>
        <dbReference type="Proteomes" id="UP000186469"/>
    </source>
</evidence>
<dbReference type="STRING" id="1121455.SAMN02745728_01913"/>
<dbReference type="Pfam" id="PF00990">
    <property type="entry name" value="GGDEF"/>
    <property type="match status" value="1"/>
</dbReference>
<dbReference type="EC" id="2.7.7.65" evidence="1"/>
<dbReference type="AlphaFoldDB" id="A0A1M7TES9"/>
<dbReference type="PANTHER" id="PTHR45138:SF24">
    <property type="entry name" value="DIGUANYLATE CYCLASE DGCC-RELATED"/>
    <property type="match status" value="1"/>
</dbReference>
<dbReference type="InterPro" id="IPR000160">
    <property type="entry name" value="GGDEF_dom"/>
</dbReference>
<accession>A0A1M7TES9</accession>
<dbReference type="GO" id="GO:1902201">
    <property type="term" value="P:negative regulation of bacterial-type flagellum-dependent cell motility"/>
    <property type="evidence" value="ECO:0007669"/>
    <property type="project" value="TreeGrafter"/>
</dbReference>
<feature type="transmembrane region" description="Helical" evidence="2">
    <location>
        <begin position="54"/>
        <end position="75"/>
    </location>
</feature>
<dbReference type="FunFam" id="3.30.70.270:FF:000001">
    <property type="entry name" value="Diguanylate cyclase domain protein"/>
    <property type="match status" value="1"/>
</dbReference>
<evidence type="ECO:0000256" key="2">
    <source>
        <dbReference type="SAM" id="Phobius"/>
    </source>
</evidence>
<feature type="transmembrane region" description="Helical" evidence="2">
    <location>
        <begin position="146"/>
        <end position="166"/>
    </location>
</feature>
<evidence type="ECO:0000256" key="1">
    <source>
        <dbReference type="ARBA" id="ARBA00012528"/>
    </source>
</evidence>
<dbReference type="SUPFAM" id="SSF55073">
    <property type="entry name" value="Nucleotide cyclase"/>
    <property type="match status" value="1"/>
</dbReference>
<dbReference type="InterPro" id="IPR029787">
    <property type="entry name" value="Nucleotide_cyclase"/>
</dbReference>
<organism evidence="4 5">
    <name type="scientific">Desulfovibrio litoralis DSM 11393</name>
    <dbReference type="NCBI Taxonomy" id="1121455"/>
    <lineage>
        <taxon>Bacteria</taxon>
        <taxon>Pseudomonadati</taxon>
        <taxon>Thermodesulfobacteriota</taxon>
        <taxon>Desulfovibrionia</taxon>
        <taxon>Desulfovibrionales</taxon>
        <taxon>Desulfovibrionaceae</taxon>
        <taxon>Desulfovibrio</taxon>
    </lineage>
</organism>
<dbReference type="Gene3D" id="3.30.70.270">
    <property type="match status" value="1"/>
</dbReference>
<keyword evidence="2" id="KW-0812">Transmembrane</keyword>
<dbReference type="GO" id="GO:0005886">
    <property type="term" value="C:plasma membrane"/>
    <property type="evidence" value="ECO:0007669"/>
    <property type="project" value="TreeGrafter"/>
</dbReference>
<reference evidence="4 5" key="1">
    <citation type="submission" date="2016-12" db="EMBL/GenBank/DDBJ databases">
        <authorList>
            <person name="Song W.-J."/>
            <person name="Kurnit D.M."/>
        </authorList>
    </citation>
    <scope>NUCLEOTIDE SEQUENCE [LARGE SCALE GENOMIC DNA]</scope>
    <source>
        <strain evidence="4 5">DSM 11393</strain>
    </source>
</reference>
<dbReference type="PANTHER" id="PTHR45138">
    <property type="entry name" value="REGULATORY COMPONENTS OF SENSORY TRANSDUCTION SYSTEM"/>
    <property type="match status" value="1"/>
</dbReference>
<dbReference type="InterPro" id="IPR050469">
    <property type="entry name" value="Diguanylate_Cyclase"/>
</dbReference>
<dbReference type="RefSeq" id="WP_072697602.1">
    <property type="nucleotide sequence ID" value="NZ_FRDI01000011.1"/>
</dbReference>
<dbReference type="OrthoDB" id="9783076at2"/>
<feature type="transmembrane region" description="Helical" evidence="2">
    <location>
        <begin position="30"/>
        <end position="47"/>
    </location>
</feature>
<proteinExistence type="predicted"/>
<gene>
    <name evidence="4" type="ORF">SAMN02745728_01913</name>
</gene>
<keyword evidence="2" id="KW-0472">Membrane</keyword>
<protein>
    <recommendedName>
        <fullName evidence="1">diguanylate cyclase</fullName>
        <ecNumber evidence="1">2.7.7.65</ecNumber>
    </recommendedName>
</protein>
<sequence length="412" mass="47245">MSNVLDESTVQAIELVKNVQTIMNTGFFEGFFYGTVFVMLLILRFFIKFKHKTIADLYFFIYIFMLCFLSLVSAGEWRLEAFNSVEYPSLALSFSILTVFSAYMLGVKELLKRYVLPFFNSFFEVAILIVGLVLFIPPLVKINIAYINYYIIIFQNLFVISITLFLWNKKIFIRKEVLLSRLVLIVWSVLILFGDPTNLAVTPYRADVLYKGILLFELVFMLWIGNKFILQLSREHIELTVAKENLEALSYSDGLTSLYNRRFFDETLSTVLTRMNKTHQDGVCLIMLDVDHFKNFNDTYGHPAGDVALIDLANTIKENIRLASDFPCRYGGEEFIIIFSGPLSAALRVSEKIRVMYSQKAQKVNDQEVFITVSLGVALARENEESKELIARVDAALYNAKQSGRNRVCVAN</sequence>
<keyword evidence="5" id="KW-1185">Reference proteome</keyword>
<feature type="transmembrane region" description="Helical" evidence="2">
    <location>
        <begin position="87"/>
        <end position="106"/>
    </location>
</feature>
<dbReference type="SMART" id="SM00267">
    <property type="entry name" value="GGDEF"/>
    <property type="match status" value="1"/>
</dbReference>
<dbReference type="NCBIfam" id="TIGR00254">
    <property type="entry name" value="GGDEF"/>
    <property type="match status" value="1"/>
</dbReference>